<feature type="transmembrane region" description="Helical" evidence="5">
    <location>
        <begin position="154"/>
        <end position="176"/>
    </location>
</feature>
<dbReference type="PANTHER" id="PTHR37422">
    <property type="entry name" value="TEICHURONIC ACID BIOSYNTHESIS PROTEIN TUAE"/>
    <property type="match status" value="1"/>
</dbReference>
<feature type="transmembrane region" description="Helical" evidence="5">
    <location>
        <begin position="488"/>
        <end position="507"/>
    </location>
</feature>
<name>A0A7M2Z246_9ACTN</name>
<dbReference type="GO" id="GO:0016874">
    <property type="term" value="F:ligase activity"/>
    <property type="evidence" value="ECO:0007669"/>
    <property type="project" value="UniProtKB-KW"/>
</dbReference>
<feature type="transmembrane region" description="Helical" evidence="5">
    <location>
        <begin position="58"/>
        <end position="79"/>
    </location>
</feature>
<keyword evidence="8" id="KW-1185">Reference proteome</keyword>
<feature type="transmembrane region" description="Helical" evidence="5">
    <location>
        <begin position="407"/>
        <end position="426"/>
    </location>
</feature>
<dbReference type="Proteomes" id="UP000254134">
    <property type="component" value="Unassembled WGS sequence"/>
</dbReference>
<feature type="transmembrane region" description="Helical" evidence="5">
    <location>
        <begin position="267"/>
        <end position="285"/>
    </location>
</feature>
<dbReference type="RefSeq" id="WP_114795011.1">
    <property type="nucleotide sequence ID" value="NZ_QQZY01000001.1"/>
</dbReference>
<dbReference type="InterPro" id="IPR051533">
    <property type="entry name" value="WaaL-like"/>
</dbReference>
<evidence type="ECO:0000256" key="1">
    <source>
        <dbReference type="ARBA" id="ARBA00004141"/>
    </source>
</evidence>
<reference evidence="7 8" key="1">
    <citation type="submission" date="2018-07" db="EMBL/GenBank/DDBJ databases">
        <title>High-quality-draft genome sequence of Gaiella occulta.</title>
        <authorList>
            <person name="Severino R."/>
            <person name="Froufe H.J.C."/>
            <person name="Rainey F.A."/>
            <person name="Barroso C."/>
            <person name="Albuquerque L."/>
            <person name="Lobo-Da-Cunha A."/>
            <person name="Da Costa M.S."/>
            <person name="Egas C."/>
        </authorList>
    </citation>
    <scope>NUCLEOTIDE SEQUENCE [LARGE SCALE GENOMIC DNA]</scope>
    <source>
        <strain evidence="7 8">F2-233</strain>
    </source>
</reference>
<keyword evidence="3 5" id="KW-1133">Transmembrane helix</keyword>
<keyword evidence="2 5" id="KW-0812">Transmembrane</keyword>
<feature type="transmembrane region" description="Helical" evidence="5">
    <location>
        <begin position="113"/>
        <end position="134"/>
    </location>
</feature>
<dbReference type="InterPro" id="IPR007016">
    <property type="entry name" value="O-antigen_ligase-rel_domated"/>
</dbReference>
<protein>
    <submittedName>
        <fullName evidence="7">O-Antigen ligase</fullName>
    </submittedName>
</protein>
<dbReference type="EMBL" id="QQZY01000001">
    <property type="protein sequence ID" value="RDI76175.1"/>
    <property type="molecule type" value="Genomic_DNA"/>
</dbReference>
<dbReference type="AlphaFoldDB" id="A0A7M2Z246"/>
<evidence type="ECO:0000256" key="3">
    <source>
        <dbReference type="ARBA" id="ARBA00022989"/>
    </source>
</evidence>
<dbReference type="Gene3D" id="1.25.40.10">
    <property type="entry name" value="Tetratricopeptide repeat domain"/>
    <property type="match status" value="1"/>
</dbReference>
<comment type="subcellular location">
    <subcellularLocation>
        <location evidence="1">Membrane</location>
        <topology evidence="1">Multi-pass membrane protein</topology>
    </subcellularLocation>
</comment>
<dbReference type="GO" id="GO:0016020">
    <property type="term" value="C:membrane"/>
    <property type="evidence" value="ECO:0007669"/>
    <property type="project" value="UniProtKB-SubCell"/>
</dbReference>
<feature type="transmembrane region" description="Helical" evidence="5">
    <location>
        <begin position="91"/>
        <end position="108"/>
    </location>
</feature>
<evidence type="ECO:0000313" key="7">
    <source>
        <dbReference type="EMBL" id="RDI76175.1"/>
    </source>
</evidence>
<proteinExistence type="predicted"/>
<evidence type="ECO:0000256" key="2">
    <source>
        <dbReference type="ARBA" id="ARBA00022692"/>
    </source>
</evidence>
<dbReference type="PANTHER" id="PTHR37422:SF13">
    <property type="entry name" value="LIPOPOLYSACCHARIDE BIOSYNTHESIS PROTEIN PA4999-RELATED"/>
    <property type="match status" value="1"/>
</dbReference>
<reference evidence="8" key="2">
    <citation type="journal article" date="2019" name="MicrobiologyOpen">
        <title>High-quality draft genome sequence of Gaiella occulta isolated from a 150 meter deep mineral water borehole and comparison with the genome sequences of other deep-branching lineages of the phylum Actinobacteria.</title>
        <authorList>
            <person name="Severino R."/>
            <person name="Froufe H.J.C."/>
            <person name="Barroso C."/>
            <person name="Albuquerque L."/>
            <person name="Lobo-da-Cunha A."/>
            <person name="da Costa M.S."/>
            <person name="Egas C."/>
        </authorList>
    </citation>
    <scope>NUCLEOTIDE SEQUENCE [LARGE SCALE GENOMIC DNA]</scope>
    <source>
        <strain evidence="8">F2-233</strain>
    </source>
</reference>
<organism evidence="7 8">
    <name type="scientific">Gaiella occulta</name>
    <dbReference type="NCBI Taxonomy" id="1002870"/>
    <lineage>
        <taxon>Bacteria</taxon>
        <taxon>Bacillati</taxon>
        <taxon>Actinomycetota</taxon>
        <taxon>Thermoleophilia</taxon>
        <taxon>Gaiellales</taxon>
        <taxon>Gaiellaceae</taxon>
        <taxon>Gaiella</taxon>
    </lineage>
</organism>
<keyword evidence="4 5" id="KW-0472">Membrane</keyword>
<dbReference type="OrthoDB" id="5245203at2"/>
<comment type="caution">
    <text evidence="7">The sequence shown here is derived from an EMBL/GenBank/DDBJ whole genome shotgun (WGS) entry which is preliminary data.</text>
</comment>
<feature type="transmembrane region" description="Helical" evidence="5">
    <location>
        <begin position="297"/>
        <end position="316"/>
    </location>
</feature>
<feature type="transmembrane region" description="Helical" evidence="5">
    <location>
        <begin position="228"/>
        <end position="247"/>
    </location>
</feature>
<dbReference type="InterPro" id="IPR011990">
    <property type="entry name" value="TPR-like_helical_dom_sf"/>
</dbReference>
<feature type="domain" description="O-antigen ligase-related" evidence="6">
    <location>
        <begin position="264"/>
        <end position="415"/>
    </location>
</feature>
<sequence length="618" mass="62902">MGSRTVPGAAAAALVVALAFRSGGYFASEWGLVALAFALAAITALLVADGVGTSRLDALVLAGLAALGLWQLLTILWSTGAGVPVLEAERTLVYLCAAAALLLCLTPARVPSLLAGVVAGITAVAVYALGTRLLPGTMGGAYDPSSGYQLAKPIGYWNALGLLLAMGSVLAAGLALHGSRARRAIAAAALVPLVAALSFTFSRGSAAALAVALAVLVALEGDRLRAAVVLSALLAAPAAGVLLASRAQALTAPGATLQAAQAQGHRLAWQLFALALLGAALAALAEPRLHLSARTRRAVGAAALVAVLAASIGGLVRAGGALAVAERVRDSFVAQPPPTERGLERRLLSVSGNGRADYWRVALRMVARDPLLGDGAGSFAARWAQERPVENEARDAHNLYLETLAELGPVGLALLAVVLAAPLAALRSSPRTPPAAAAAAAYVAFLVHAAVDWDWEVPVLVLVALACGASLLVLAPRPSFPLTATRRTLGLAVATLALGAALVAHVGNQASASALDALARGDAEAAATAARRARAWMPWSHEPRQLLGEAQIARNEDAAAAGSLRAAARRDPGQWSVWYDLALAARGPERVNALTRARELNPLSVEVSGLAADIRTDP</sequence>
<keyword evidence="7" id="KW-0436">Ligase</keyword>
<dbReference type="SUPFAM" id="SSF48452">
    <property type="entry name" value="TPR-like"/>
    <property type="match status" value="1"/>
</dbReference>
<feature type="transmembrane region" description="Helical" evidence="5">
    <location>
        <begin position="457"/>
        <end position="476"/>
    </location>
</feature>
<feature type="transmembrane region" description="Helical" evidence="5">
    <location>
        <begin position="31"/>
        <end position="51"/>
    </location>
</feature>
<gene>
    <name evidence="7" type="ORF">Gocc_0594</name>
</gene>
<accession>A0A7M2Z246</accession>
<evidence type="ECO:0000313" key="8">
    <source>
        <dbReference type="Proteomes" id="UP000254134"/>
    </source>
</evidence>
<evidence type="ECO:0000256" key="5">
    <source>
        <dbReference type="SAM" id="Phobius"/>
    </source>
</evidence>
<evidence type="ECO:0000256" key="4">
    <source>
        <dbReference type="ARBA" id="ARBA00023136"/>
    </source>
</evidence>
<evidence type="ECO:0000259" key="6">
    <source>
        <dbReference type="Pfam" id="PF04932"/>
    </source>
</evidence>
<dbReference type="Pfam" id="PF04932">
    <property type="entry name" value="Wzy_C"/>
    <property type="match status" value="1"/>
</dbReference>